<dbReference type="Pfam" id="PF05901">
    <property type="entry name" value="Excalibur"/>
    <property type="match status" value="1"/>
</dbReference>
<protein>
    <submittedName>
        <fullName evidence="3">Unannotated protein</fullName>
    </submittedName>
</protein>
<organism evidence="3">
    <name type="scientific">freshwater metagenome</name>
    <dbReference type="NCBI Taxonomy" id="449393"/>
    <lineage>
        <taxon>unclassified sequences</taxon>
        <taxon>metagenomes</taxon>
        <taxon>ecological metagenomes</taxon>
    </lineage>
</organism>
<proteinExistence type="predicted"/>
<evidence type="ECO:0000313" key="3">
    <source>
        <dbReference type="EMBL" id="CAB4710733.1"/>
    </source>
</evidence>
<reference evidence="3" key="1">
    <citation type="submission" date="2020-05" db="EMBL/GenBank/DDBJ databases">
        <authorList>
            <person name="Chiriac C."/>
            <person name="Salcher M."/>
            <person name="Ghai R."/>
            <person name="Kavagutti S V."/>
        </authorList>
    </citation>
    <scope>NUCLEOTIDE SEQUENCE</scope>
</reference>
<dbReference type="InterPro" id="IPR011089">
    <property type="entry name" value="GmrSD_C"/>
</dbReference>
<gene>
    <name evidence="3" type="ORF">UFOPK2602_01140</name>
    <name evidence="4" type="ORF">UFOPK2806_00930</name>
    <name evidence="5" type="ORF">UFOPK3417_00459</name>
</gene>
<feature type="region of interest" description="Disordered" evidence="1">
    <location>
        <begin position="69"/>
        <end position="96"/>
    </location>
</feature>
<accession>A0A6J6QM82</accession>
<dbReference type="EMBL" id="CAEZYY010000009">
    <property type="protein sequence ID" value="CAB4749575.1"/>
    <property type="molecule type" value="Genomic_DNA"/>
</dbReference>
<feature type="compositionally biased region" description="Low complexity" evidence="1">
    <location>
        <begin position="69"/>
        <end position="86"/>
    </location>
</feature>
<feature type="domain" description="Excalibur calcium-binding" evidence="2">
    <location>
        <begin position="317"/>
        <end position="353"/>
    </location>
</feature>
<name>A0A6J6QM82_9ZZZZ</name>
<dbReference type="EMBL" id="CAEZXX010000070">
    <property type="protein sequence ID" value="CAB4710733.1"/>
    <property type="molecule type" value="Genomic_DNA"/>
</dbReference>
<dbReference type="PANTHER" id="PTHR24094">
    <property type="entry name" value="SECRETED PROTEIN"/>
    <property type="match status" value="1"/>
</dbReference>
<dbReference type="SMART" id="SM00894">
    <property type="entry name" value="Excalibur"/>
    <property type="match status" value="1"/>
</dbReference>
<feature type="region of interest" description="Disordered" evidence="1">
    <location>
        <begin position="333"/>
        <end position="354"/>
    </location>
</feature>
<dbReference type="AlphaFoldDB" id="A0A6J6QM82"/>
<evidence type="ECO:0000313" key="4">
    <source>
        <dbReference type="EMBL" id="CAB4749575.1"/>
    </source>
</evidence>
<evidence type="ECO:0000256" key="1">
    <source>
        <dbReference type="SAM" id="MobiDB-lite"/>
    </source>
</evidence>
<dbReference type="PANTHER" id="PTHR24094:SF15">
    <property type="entry name" value="AMP-DEPENDENT SYNTHETASE_LIGASE DOMAIN-CONTAINING PROTEIN-RELATED"/>
    <property type="match status" value="1"/>
</dbReference>
<dbReference type="PROSITE" id="PS51257">
    <property type="entry name" value="PROKAR_LIPOPROTEIN"/>
    <property type="match status" value="1"/>
</dbReference>
<dbReference type="EMBL" id="CAFBLR010000027">
    <property type="protein sequence ID" value="CAB4865515.1"/>
    <property type="molecule type" value="Genomic_DNA"/>
</dbReference>
<dbReference type="Pfam" id="PF07510">
    <property type="entry name" value="GmrSD_C"/>
    <property type="match status" value="1"/>
</dbReference>
<evidence type="ECO:0000313" key="5">
    <source>
        <dbReference type="EMBL" id="CAB4865515.1"/>
    </source>
</evidence>
<dbReference type="InterPro" id="IPR008613">
    <property type="entry name" value="Excalibur_Ca-bd_domain"/>
</dbReference>
<evidence type="ECO:0000259" key="2">
    <source>
        <dbReference type="SMART" id="SM00894"/>
    </source>
</evidence>
<sequence length="354" mass="37363">MSITRGPLRAPVLERRLIRVALALASAVLVSCSGGRAATSTVASGTVLATLAPGGPDTAPSTTVAVASTRVTQSSSTRPSTAPSPTGQQATSSTDAPDGTVLVLDLLAGIVVENEHGAGYQRSLFEHWVDLDGDGCDTRAEVLTRDSSSLVQRDPYRCRVVEGDWYSVYDGWQETLPSEIDIDHVVALKEAWDSGAWDWSPTARRLYANDLTDPRTLRAVSDNSNRAKSDKDPSNWLPMSSFVCTYLGDWVSIKVRWNLSMDQSEFGRVRNLLTSQCPGLRVPAPTAPPVDVPAAGSGGAVDSVPTNDAGVGGGDVYFANCAAARAAGAAPLREGEPGYRTGLDRDRDGVACEG</sequence>